<keyword evidence="1" id="KW-0175">Coiled coil</keyword>
<comment type="caution">
    <text evidence="3">The sequence shown here is derived from an EMBL/GenBank/DDBJ whole genome shotgun (WGS) entry which is preliminary data.</text>
</comment>
<evidence type="ECO:0000313" key="3">
    <source>
        <dbReference type="EMBL" id="HJC05927.1"/>
    </source>
</evidence>
<feature type="signal peptide" evidence="2">
    <location>
        <begin position="1"/>
        <end position="27"/>
    </location>
</feature>
<protein>
    <submittedName>
        <fullName evidence="3">Uncharacterized protein</fullName>
    </submittedName>
</protein>
<keyword evidence="2" id="KW-0732">Signal</keyword>
<feature type="chain" id="PRO_5038899029" evidence="2">
    <location>
        <begin position="28"/>
        <end position="163"/>
    </location>
</feature>
<proteinExistence type="predicted"/>
<organism evidence="3 4">
    <name type="scientific">Candidatus Enterocloster excrementipullorum</name>
    <dbReference type="NCBI Taxonomy" id="2838559"/>
    <lineage>
        <taxon>Bacteria</taxon>
        <taxon>Bacillati</taxon>
        <taxon>Bacillota</taxon>
        <taxon>Clostridia</taxon>
        <taxon>Lachnospirales</taxon>
        <taxon>Lachnospiraceae</taxon>
        <taxon>Enterocloster</taxon>
    </lineage>
</organism>
<dbReference type="Proteomes" id="UP000823910">
    <property type="component" value="Unassembled WGS sequence"/>
</dbReference>
<evidence type="ECO:0000313" key="4">
    <source>
        <dbReference type="Proteomes" id="UP000823910"/>
    </source>
</evidence>
<reference evidence="3" key="1">
    <citation type="journal article" date="2021" name="PeerJ">
        <title>Extensive microbial diversity within the chicken gut microbiome revealed by metagenomics and culture.</title>
        <authorList>
            <person name="Gilroy R."/>
            <person name="Ravi A."/>
            <person name="Getino M."/>
            <person name="Pursley I."/>
            <person name="Horton D.L."/>
            <person name="Alikhan N.F."/>
            <person name="Baker D."/>
            <person name="Gharbi K."/>
            <person name="Hall N."/>
            <person name="Watson M."/>
            <person name="Adriaenssens E.M."/>
            <person name="Foster-Nyarko E."/>
            <person name="Jarju S."/>
            <person name="Secka A."/>
            <person name="Antonio M."/>
            <person name="Oren A."/>
            <person name="Chaudhuri R.R."/>
            <person name="La Ragione R."/>
            <person name="Hildebrand F."/>
            <person name="Pallen M.J."/>
        </authorList>
    </citation>
    <scope>NUCLEOTIDE SEQUENCE</scope>
    <source>
        <strain evidence="3">CHK180-15479</strain>
    </source>
</reference>
<accession>A0A9D2N0Z4</accession>
<dbReference type="PROSITE" id="PS51257">
    <property type="entry name" value="PROKAR_LIPOPROTEIN"/>
    <property type="match status" value="1"/>
</dbReference>
<evidence type="ECO:0000256" key="2">
    <source>
        <dbReference type="SAM" id="SignalP"/>
    </source>
</evidence>
<name>A0A9D2N0Z4_9FIRM</name>
<sequence>MKTLKKCMQAMGLAAALGACLSVPAFAAETQEEFREEAGTLYEQMQELNAQIDTLRQKNNEISQNYREIGKAYREGGTLPADEEVWDAVKEIRREISQYQSSKEDSTVKAMRAEAKTTADSGDYDGALEIMGEVVQSKQARLENVQAANALWLEIEGLLSNTL</sequence>
<reference evidence="3" key="2">
    <citation type="submission" date="2021-04" db="EMBL/GenBank/DDBJ databases">
        <authorList>
            <person name="Gilroy R."/>
        </authorList>
    </citation>
    <scope>NUCLEOTIDE SEQUENCE</scope>
    <source>
        <strain evidence="3">CHK180-15479</strain>
    </source>
</reference>
<gene>
    <name evidence="3" type="ORF">H9704_07220</name>
</gene>
<feature type="coiled-coil region" evidence="1">
    <location>
        <begin position="31"/>
        <end position="65"/>
    </location>
</feature>
<evidence type="ECO:0000256" key="1">
    <source>
        <dbReference type="SAM" id="Coils"/>
    </source>
</evidence>
<dbReference type="AlphaFoldDB" id="A0A9D2N0Z4"/>
<dbReference type="EMBL" id="DWWT01000029">
    <property type="protein sequence ID" value="HJC05927.1"/>
    <property type="molecule type" value="Genomic_DNA"/>
</dbReference>